<dbReference type="RefSeq" id="WP_054862684.1">
    <property type="nucleotide sequence ID" value="NZ_MWPH01000002.1"/>
</dbReference>
<feature type="compositionally biased region" description="Polar residues" evidence="1">
    <location>
        <begin position="66"/>
        <end position="82"/>
    </location>
</feature>
<accession>A0A202E9U9</accession>
<dbReference type="OrthoDB" id="177137at2157"/>
<evidence type="ECO:0000256" key="1">
    <source>
        <dbReference type="SAM" id="MobiDB-lite"/>
    </source>
</evidence>
<name>A0A202E9U9_9EURY</name>
<feature type="compositionally biased region" description="Acidic residues" evidence="1">
    <location>
        <begin position="39"/>
        <end position="53"/>
    </location>
</feature>
<proteinExistence type="predicted"/>
<protein>
    <recommendedName>
        <fullName evidence="4">Flagella cluster protein</fullName>
    </recommendedName>
</protein>
<feature type="compositionally biased region" description="Polar residues" evidence="1">
    <location>
        <begin position="131"/>
        <end position="157"/>
    </location>
</feature>
<keyword evidence="3" id="KW-1185">Reference proteome</keyword>
<gene>
    <name evidence="2" type="ORF">B2G88_11605</name>
</gene>
<reference evidence="2 3" key="1">
    <citation type="submission" date="2017-02" db="EMBL/GenBank/DDBJ databases">
        <title>Natronthermophilus aegyptiacus gen. nov.,sp. nov., an aerobic, extremely halophilic alkalithermophilic archaeon isolated from the athalassohaline Wadi An Natrun, Egypt.</title>
        <authorList>
            <person name="Zhao B."/>
        </authorList>
    </citation>
    <scope>NUCLEOTIDE SEQUENCE [LARGE SCALE GENOMIC DNA]</scope>
    <source>
        <strain evidence="2 3">CGMCC 1.3597</strain>
    </source>
</reference>
<dbReference type="InterPro" id="IPR055923">
    <property type="entry name" value="DUF7500"/>
</dbReference>
<dbReference type="AlphaFoldDB" id="A0A202E9U9"/>
<dbReference type="Pfam" id="PF24332">
    <property type="entry name" value="DUF7500"/>
    <property type="match status" value="1"/>
</dbReference>
<feature type="region of interest" description="Disordered" evidence="1">
    <location>
        <begin position="1"/>
        <end position="162"/>
    </location>
</feature>
<comment type="caution">
    <text evidence="2">The sequence shown here is derived from an EMBL/GenBank/DDBJ whole genome shotgun (WGS) entry which is preliminary data.</text>
</comment>
<organism evidence="2 3">
    <name type="scientific">Natronolimnobius baerhuensis</name>
    <dbReference type="NCBI Taxonomy" id="253108"/>
    <lineage>
        <taxon>Archaea</taxon>
        <taxon>Methanobacteriati</taxon>
        <taxon>Methanobacteriota</taxon>
        <taxon>Stenosarchaea group</taxon>
        <taxon>Halobacteria</taxon>
        <taxon>Halobacteriales</taxon>
        <taxon>Natrialbaceae</taxon>
        <taxon>Natronolimnobius</taxon>
    </lineage>
</organism>
<sequence length="263" mass="28265">MTQNNEDEDPKANADVPPVLPNEQQPSSTSRSRGALSPDDLDFTDSPYVDEIDDGRYVVSADRRPSSGSPAQQTRSAASGHQESNANATAGETAAESAATPRARDSTETAEQTPEEPSQSQPAAADSSEELQTPTREPAPSQSPQSVHETQATSQSPEAARSLLASELEHAEARYAIDIISRFDDETARHRTASDDVVGTFNSLLFWYARHVSGQTPTNRAASLLLEKSDFTPALSTQQVEQAMRTHGLEESSSLGELLEALE</sequence>
<feature type="compositionally biased region" description="Low complexity" evidence="1">
    <location>
        <begin position="83"/>
        <end position="100"/>
    </location>
</feature>
<feature type="compositionally biased region" description="Low complexity" evidence="1">
    <location>
        <begin position="116"/>
        <end position="126"/>
    </location>
</feature>
<evidence type="ECO:0008006" key="4">
    <source>
        <dbReference type="Google" id="ProtNLM"/>
    </source>
</evidence>
<feature type="compositionally biased region" description="Polar residues" evidence="1">
    <location>
        <begin position="22"/>
        <end position="32"/>
    </location>
</feature>
<dbReference type="EMBL" id="MWPH01000002">
    <property type="protein sequence ID" value="OVE84994.1"/>
    <property type="molecule type" value="Genomic_DNA"/>
</dbReference>
<evidence type="ECO:0000313" key="3">
    <source>
        <dbReference type="Proteomes" id="UP000196084"/>
    </source>
</evidence>
<evidence type="ECO:0000313" key="2">
    <source>
        <dbReference type="EMBL" id="OVE84994.1"/>
    </source>
</evidence>
<dbReference type="Proteomes" id="UP000196084">
    <property type="component" value="Unassembled WGS sequence"/>
</dbReference>